<gene>
    <name evidence="4" type="ORF">FA048_11060</name>
</gene>
<reference evidence="4 5" key="1">
    <citation type="submission" date="2019-04" db="EMBL/GenBank/DDBJ databases">
        <title>Pedobacter sp. RP-3-22 sp. nov., isolated from Arctic soil.</title>
        <authorList>
            <person name="Dahal R.H."/>
            <person name="Kim D.-U."/>
        </authorList>
    </citation>
    <scope>NUCLEOTIDE SEQUENCE [LARGE SCALE GENOMIC DNA]</scope>
    <source>
        <strain evidence="4 5">RP-3-22</strain>
    </source>
</reference>
<keyword evidence="2" id="KW-0472">Membrane</keyword>
<feature type="coiled-coil region" evidence="1">
    <location>
        <begin position="138"/>
        <end position="169"/>
    </location>
</feature>
<dbReference type="GO" id="GO:0016020">
    <property type="term" value="C:membrane"/>
    <property type="evidence" value="ECO:0007669"/>
    <property type="project" value="InterPro"/>
</dbReference>
<evidence type="ECO:0000313" key="4">
    <source>
        <dbReference type="EMBL" id="TKC10703.1"/>
    </source>
</evidence>
<feature type="transmembrane region" description="Helical" evidence="2">
    <location>
        <begin position="120"/>
        <end position="141"/>
    </location>
</feature>
<feature type="transmembrane region" description="Helical" evidence="2">
    <location>
        <begin position="38"/>
        <end position="64"/>
    </location>
</feature>
<keyword evidence="1" id="KW-0175">Coiled coil</keyword>
<dbReference type="Proteomes" id="UP000309488">
    <property type="component" value="Unassembled WGS sequence"/>
</dbReference>
<evidence type="ECO:0000313" key="5">
    <source>
        <dbReference type="Proteomes" id="UP000309488"/>
    </source>
</evidence>
<keyword evidence="2" id="KW-1133">Transmembrane helix</keyword>
<keyword evidence="5" id="KW-1185">Reference proteome</keyword>
<evidence type="ECO:0000256" key="1">
    <source>
        <dbReference type="SAM" id="Coils"/>
    </source>
</evidence>
<dbReference type="InterPro" id="IPR050640">
    <property type="entry name" value="Bact_2-comp_sensor_kinase"/>
</dbReference>
<dbReference type="InterPro" id="IPR036890">
    <property type="entry name" value="HATPase_C_sf"/>
</dbReference>
<protein>
    <recommendedName>
        <fullName evidence="3">Signal transduction histidine kinase internal region domain-containing protein</fullName>
    </recommendedName>
</protein>
<dbReference type="GO" id="GO:0000155">
    <property type="term" value="F:phosphorelay sensor kinase activity"/>
    <property type="evidence" value="ECO:0007669"/>
    <property type="project" value="InterPro"/>
</dbReference>
<feature type="domain" description="Signal transduction histidine kinase internal region" evidence="3">
    <location>
        <begin position="162"/>
        <end position="240"/>
    </location>
</feature>
<dbReference type="InterPro" id="IPR010559">
    <property type="entry name" value="Sig_transdc_His_kin_internal"/>
</dbReference>
<feature type="transmembrane region" description="Helical" evidence="2">
    <location>
        <begin position="7"/>
        <end position="26"/>
    </location>
</feature>
<dbReference type="OrthoDB" id="9792992at2"/>
<evidence type="ECO:0000259" key="3">
    <source>
        <dbReference type="Pfam" id="PF06580"/>
    </source>
</evidence>
<sequence>MKRIAQHIIFWICYILFCINMEYIWVKTVFPNMDTLVLLKGMFLSAGTTTLPEILFAYYLIYVAYEKLANKKGSQILNFIQLAIMLVICVTLVRLSGFYILNNLAYEKKLSEKVLWDWAVMWRSLIYFGFSSGLALSLRLFRKQVTAARREKALVEEKLNIELKQLRNQLNPHFLFNTLNNIYSLTRKKSDLAPDAVLKLSDLLDFMLYKAEADTISLENEIQFLEDYISLEKIRYSDRLALNFKKDTHQPTPEIAPLILLPLVENAFKHGASESGSEVSINIEITQREMDFNFTIENTFDPIEYPNPGGNIGLKNVMRRLELIYKEHNIKINSKSNLFRVTLYINLDSYGKA</sequence>
<name>A0A4U1CSI3_9SPHI</name>
<dbReference type="PANTHER" id="PTHR34220">
    <property type="entry name" value="SENSOR HISTIDINE KINASE YPDA"/>
    <property type="match status" value="1"/>
</dbReference>
<organism evidence="4 5">
    <name type="scientific">Pedobacter polaris</name>
    <dbReference type="NCBI Taxonomy" id="2571273"/>
    <lineage>
        <taxon>Bacteria</taxon>
        <taxon>Pseudomonadati</taxon>
        <taxon>Bacteroidota</taxon>
        <taxon>Sphingobacteriia</taxon>
        <taxon>Sphingobacteriales</taxon>
        <taxon>Sphingobacteriaceae</taxon>
        <taxon>Pedobacter</taxon>
    </lineage>
</organism>
<dbReference type="Gene3D" id="3.30.565.10">
    <property type="entry name" value="Histidine kinase-like ATPase, C-terminal domain"/>
    <property type="match status" value="1"/>
</dbReference>
<dbReference type="Pfam" id="PF06580">
    <property type="entry name" value="His_kinase"/>
    <property type="match status" value="1"/>
</dbReference>
<keyword evidence="2" id="KW-0812">Transmembrane</keyword>
<feature type="transmembrane region" description="Helical" evidence="2">
    <location>
        <begin position="76"/>
        <end position="100"/>
    </location>
</feature>
<dbReference type="PANTHER" id="PTHR34220:SF7">
    <property type="entry name" value="SENSOR HISTIDINE KINASE YPDA"/>
    <property type="match status" value="1"/>
</dbReference>
<proteinExistence type="predicted"/>
<evidence type="ECO:0000256" key="2">
    <source>
        <dbReference type="SAM" id="Phobius"/>
    </source>
</evidence>
<dbReference type="AlphaFoldDB" id="A0A4U1CSI3"/>
<comment type="caution">
    <text evidence="4">The sequence shown here is derived from an EMBL/GenBank/DDBJ whole genome shotgun (WGS) entry which is preliminary data.</text>
</comment>
<dbReference type="EMBL" id="SWBR01000002">
    <property type="protein sequence ID" value="TKC10703.1"/>
    <property type="molecule type" value="Genomic_DNA"/>
</dbReference>
<accession>A0A4U1CSI3</accession>